<dbReference type="EMBL" id="JAUMVS010000186">
    <property type="protein sequence ID" value="MDO4842483.1"/>
    <property type="molecule type" value="Genomic_DNA"/>
</dbReference>
<dbReference type="AlphaFoldDB" id="A0AA43RJN0"/>
<evidence type="ECO:0000313" key="2">
    <source>
        <dbReference type="EMBL" id="MDO4842483.1"/>
    </source>
</evidence>
<keyword evidence="1" id="KW-0175">Coiled coil</keyword>
<gene>
    <name evidence="2" type="ORF">Q3982_07405</name>
</gene>
<comment type="caution">
    <text evidence="2">The sequence shown here is derived from an EMBL/GenBank/DDBJ whole genome shotgun (WGS) entry which is preliminary data.</text>
</comment>
<keyword evidence="3" id="KW-1185">Reference proteome</keyword>
<reference evidence="2" key="1">
    <citation type="submission" date="2023-07" db="EMBL/GenBank/DDBJ databases">
        <title>Between Cages and Wild: Unraveling the Impact of Captivity on Animal Microbiomes and Antimicrobial Resistance.</title>
        <authorList>
            <person name="Schmartz G.P."/>
            <person name="Rehner J."/>
            <person name="Schuff M.J."/>
            <person name="Becker S.L."/>
            <person name="Kravczyk M."/>
            <person name="Gurevich A."/>
            <person name="Francke R."/>
            <person name="Mueller R."/>
            <person name="Keller V."/>
            <person name="Keller A."/>
        </authorList>
    </citation>
    <scope>NUCLEOTIDE SEQUENCE</scope>
    <source>
        <strain evidence="2">S12M_St_49</strain>
    </source>
</reference>
<dbReference type="Proteomes" id="UP001168575">
    <property type="component" value="Unassembled WGS sequence"/>
</dbReference>
<evidence type="ECO:0000313" key="3">
    <source>
        <dbReference type="Proteomes" id="UP001168575"/>
    </source>
</evidence>
<accession>A0AA43RJN0</accession>
<sequence>MDPILGELTTQAATILMQNTASIVAEKVQSIKAKRNDKEAVAELTEIINDLVEKNAQLQSLAQAYKQELVAQQITEEDIEYITETLMPLVEKMLAASEKPVPQSTFDVMKELLSKETFNVMQLLGFNFKQAIGVPLTHLLSDFISNQSPAAKGENTQHALLSLQLKLIDLAQDPESYERYLRLTGNGTVS</sequence>
<feature type="coiled-coil region" evidence="1">
    <location>
        <begin position="41"/>
        <end position="68"/>
    </location>
</feature>
<proteinExistence type="predicted"/>
<name>A0AA43RJN0_9ACTN</name>
<evidence type="ECO:0000256" key="1">
    <source>
        <dbReference type="SAM" id="Coils"/>
    </source>
</evidence>
<protein>
    <submittedName>
        <fullName evidence="2">Uncharacterized protein</fullName>
    </submittedName>
</protein>
<organism evidence="2 3">
    <name type="scientific">Phoenicibacter congonensis</name>
    <dbReference type="NCBI Taxonomy" id="1944646"/>
    <lineage>
        <taxon>Bacteria</taxon>
        <taxon>Bacillati</taxon>
        <taxon>Actinomycetota</taxon>
        <taxon>Coriobacteriia</taxon>
        <taxon>Eggerthellales</taxon>
        <taxon>Eggerthellaceae</taxon>
        <taxon>Phoenicibacter</taxon>
    </lineage>
</organism>